<evidence type="ECO:0000313" key="2">
    <source>
        <dbReference type="EMBL" id="SLN65879.1"/>
    </source>
</evidence>
<sequence>MPHLALTSDVMKELLRSTDPTIMAFASALLEGEDIDCFQMDVNMSILEGGIGIFPRRMMVREEDYDYAVRVMRDNEIPLGK</sequence>
<dbReference type="Gene3D" id="3.30.70.790">
    <property type="entry name" value="UreE, C-terminal domain"/>
    <property type="match status" value="1"/>
</dbReference>
<dbReference type="Pfam" id="PF09413">
    <property type="entry name" value="DUF2007"/>
    <property type="match status" value="1"/>
</dbReference>
<name>A0A1Y5TQM9_9RHOB</name>
<dbReference type="AlphaFoldDB" id="A0A1Y5TQM9"/>
<dbReference type="SUPFAM" id="SSF54913">
    <property type="entry name" value="GlnB-like"/>
    <property type="match status" value="1"/>
</dbReference>
<proteinExistence type="predicted"/>
<feature type="domain" description="DUF2007" evidence="1">
    <location>
        <begin position="11"/>
        <end position="75"/>
    </location>
</feature>
<dbReference type="InterPro" id="IPR018551">
    <property type="entry name" value="DUF2007"/>
</dbReference>
<accession>A0A1Y5TQM9</accession>
<keyword evidence="3" id="KW-1185">Reference proteome</keyword>
<dbReference type="EMBL" id="FWFO01000004">
    <property type="protein sequence ID" value="SLN65879.1"/>
    <property type="molecule type" value="Genomic_DNA"/>
</dbReference>
<dbReference type="Proteomes" id="UP000193077">
    <property type="component" value="Unassembled WGS sequence"/>
</dbReference>
<protein>
    <recommendedName>
        <fullName evidence="1">DUF2007 domain-containing protein</fullName>
    </recommendedName>
</protein>
<gene>
    <name evidence="2" type="ORF">TRL7639_03727</name>
</gene>
<evidence type="ECO:0000259" key="1">
    <source>
        <dbReference type="Pfam" id="PF09413"/>
    </source>
</evidence>
<evidence type="ECO:0000313" key="3">
    <source>
        <dbReference type="Proteomes" id="UP000193077"/>
    </source>
</evidence>
<organism evidence="2 3">
    <name type="scientific">Falsiruegeria litorea R37</name>
    <dbReference type="NCBI Taxonomy" id="1200284"/>
    <lineage>
        <taxon>Bacteria</taxon>
        <taxon>Pseudomonadati</taxon>
        <taxon>Pseudomonadota</taxon>
        <taxon>Alphaproteobacteria</taxon>
        <taxon>Rhodobacterales</taxon>
        <taxon>Roseobacteraceae</taxon>
        <taxon>Falsiruegeria</taxon>
    </lineage>
</organism>
<dbReference type="InterPro" id="IPR011322">
    <property type="entry name" value="N-reg_PII-like_a/b"/>
</dbReference>
<reference evidence="2 3" key="1">
    <citation type="submission" date="2017-03" db="EMBL/GenBank/DDBJ databases">
        <authorList>
            <person name="Afonso C.L."/>
            <person name="Miller P.J."/>
            <person name="Scott M.A."/>
            <person name="Spackman E."/>
            <person name="Goraichik I."/>
            <person name="Dimitrov K.M."/>
            <person name="Suarez D.L."/>
            <person name="Swayne D.E."/>
        </authorList>
    </citation>
    <scope>NUCLEOTIDE SEQUENCE [LARGE SCALE GENOMIC DNA]</scope>
    <source>
        <strain evidence="2 3">CECT 7639</strain>
    </source>
</reference>